<dbReference type="OrthoDB" id="2433722at2759"/>
<evidence type="ECO:0000256" key="1">
    <source>
        <dbReference type="SAM" id="MobiDB-lite"/>
    </source>
</evidence>
<accession>A0A397IYU0</accession>
<name>A0A397IYU0_9GLOM</name>
<proteinExistence type="predicted"/>
<dbReference type="Proteomes" id="UP000266861">
    <property type="component" value="Unassembled WGS sequence"/>
</dbReference>
<sequence length="109" mass="12508">MYIKKSCSILARFFLAGNLRAVDRYSLENIHVSLLELVEEGKLTLEKIPTVKTIKGWIGRYSASFKKTASEQALVESNKENKENISETNVKRNSSQIEPRKHQKKDQNI</sequence>
<reference evidence="2 3" key="1">
    <citation type="submission" date="2018-08" db="EMBL/GenBank/DDBJ databases">
        <title>Genome and evolution of the arbuscular mycorrhizal fungus Diversispora epigaea (formerly Glomus versiforme) and its bacterial endosymbionts.</title>
        <authorList>
            <person name="Sun X."/>
            <person name="Fei Z."/>
            <person name="Harrison M."/>
        </authorList>
    </citation>
    <scope>NUCLEOTIDE SEQUENCE [LARGE SCALE GENOMIC DNA]</scope>
    <source>
        <strain evidence="2 3">IT104</strain>
    </source>
</reference>
<gene>
    <name evidence="2" type="ORF">Glove_123g96</name>
</gene>
<feature type="region of interest" description="Disordered" evidence="1">
    <location>
        <begin position="76"/>
        <end position="109"/>
    </location>
</feature>
<evidence type="ECO:0000313" key="2">
    <source>
        <dbReference type="EMBL" id="RHZ81199.1"/>
    </source>
</evidence>
<evidence type="ECO:0000313" key="3">
    <source>
        <dbReference type="Proteomes" id="UP000266861"/>
    </source>
</evidence>
<dbReference type="EMBL" id="PQFF01000115">
    <property type="protein sequence ID" value="RHZ81199.1"/>
    <property type="molecule type" value="Genomic_DNA"/>
</dbReference>
<protein>
    <submittedName>
        <fullName evidence="2">Uncharacterized protein</fullName>
    </submittedName>
</protein>
<comment type="caution">
    <text evidence="2">The sequence shown here is derived from an EMBL/GenBank/DDBJ whole genome shotgun (WGS) entry which is preliminary data.</text>
</comment>
<organism evidence="2 3">
    <name type="scientific">Diversispora epigaea</name>
    <dbReference type="NCBI Taxonomy" id="1348612"/>
    <lineage>
        <taxon>Eukaryota</taxon>
        <taxon>Fungi</taxon>
        <taxon>Fungi incertae sedis</taxon>
        <taxon>Mucoromycota</taxon>
        <taxon>Glomeromycotina</taxon>
        <taxon>Glomeromycetes</taxon>
        <taxon>Diversisporales</taxon>
        <taxon>Diversisporaceae</taxon>
        <taxon>Diversispora</taxon>
    </lineage>
</organism>
<keyword evidence="3" id="KW-1185">Reference proteome</keyword>
<dbReference type="AlphaFoldDB" id="A0A397IYU0"/>